<dbReference type="FunFam" id="2.40.100.10:FF:000003">
    <property type="entry name" value="Peptidylprolyl isomerase domain and WD repeat-containing 1"/>
    <property type="match status" value="1"/>
</dbReference>
<feature type="region of interest" description="Disordered" evidence="8">
    <location>
        <begin position="1"/>
        <end position="32"/>
    </location>
</feature>
<dbReference type="PROSITE" id="PS50294">
    <property type="entry name" value="WD_REPEATS_REGION"/>
    <property type="match status" value="1"/>
</dbReference>
<sequence>MSNKRRKLDESEVDYLIEGGQEERRSDDKPEEVLSCEHVVEESEAGNKRAKIVQFEHLYVNNLPSSEAYERSFMHRDVITHLAMSPKTDFLITASADGSIKFWKKAVFGIEFVKHFRTHISSITDISCNSTGTLLSSISSDKSIKIFDVINFDMINMIKLEFTPGRCQWVHSPGDPVSALAVSDSETPFIYIFDGRGEGKPFHIIERLHSVPVCVMKYNPIFSVMVSIDRNGMIEYWSSAVNDFKFPENVVHFKYKLDTDLYEFVKMKTVPLDVCFSENGLFFACISNDRKIRLFKFLTGKMIRIFDESLQQLSSVQQLKQILSNMEFGRRLATEKELEKSDAFALQTINFDKSGYFLIYPTMFGIKIVNWYTNKCIRVLGKLENFRPLNIAVYQEITNKPKASVTVEMQAADNPALEKSLQDPSFFCTGYKKNRFYIFSKRNPEELTNEDETFDRDVFNEQPSREDVIAATEAPQRQRIFENCIIHTTMGDIHCKLFAEQCPKTVENFCVHAKNNYYNGHIFHRVIKQFMIQTGDPTGTGTGGESIWGGEFEDEFHPDLKHDKPYTLSMANAGPNTNGSQFFITVIPCPWLDNKHTVFGRVVKGMETVQNISNVKTNKKTDKPHEDIKIVNISLK</sequence>
<evidence type="ECO:0000256" key="3">
    <source>
        <dbReference type="ARBA" id="ARBA00022574"/>
    </source>
</evidence>
<dbReference type="PANTHER" id="PTHR45625:SF4">
    <property type="entry name" value="PEPTIDYLPROLYL ISOMERASE DOMAIN AND WD REPEAT-CONTAINING PROTEIN 1"/>
    <property type="match status" value="1"/>
</dbReference>
<evidence type="ECO:0000256" key="4">
    <source>
        <dbReference type="ARBA" id="ARBA00022737"/>
    </source>
</evidence>
<gene>
    <name evidence="10" type="ORF">B4U79_11125</name>
    <name evidence="11" type="ORF">B4U79_13758</name>
</gene>
<dbReference type="SMART" id="SM00320">
    <property type="entry name" value="WD40"/>
    <property type="match status" value="4"/>
</dbReference>
<dbReference type="InterPro" id="IPR044666">
    <property type="entry name" value="Cyclophilin_A-like"/>
</dbReference>
<dbReference type="Proteomes" id="UP000285301">
    <property type="component" value="Unassembled WGS sequence"/>
</dbReference>
<dbReference type="Pfam" id="PF00400">
    <property type="entry name" value="WD40"/>
    <property type="match status" value="2"/>
</dbReference>
<dbReference type="STRING" id="1965070.A0A3S3SK36"/>
<dbReference type="GO" id="GO:0005634">
    <property type="term" value="C:nucleus"/>
    <property type="evidence" value="ECO:0007669"/>
    <property type="project" value="UniProtKB-ARBA"/>
</dbReference>
<keyword evidence="5" id="KW-0697">Rotamase</keyword>
<evidence type="ECO:0000256" key="8">
    <source>
        <dbReference type="SAM" id="MobiDB-lite"/>
    </source>
</evidence>
<comment type="caution">
    <text evidence="10">The sequence shown here is derived from an EMBL/GenBank/DDBJ whole genome shotgun (WGS) entry which is preliminary data.</text>
</comment>
<dbReference type="OrthoDB" id="10264753at2759"/>
<evidence type="ECO:0000256" key="1">
    <source>
        <dbReference type="ARBA" id="ARBA00000971"/>
    </source>
</evidence>
<protein>
    <recommendedName>
        <fullName evidence="2">peptidylprolyl isomerase</fullName>
        <ecNumber evidence="2">5.2.1.8</ecNumber>
    </recommendedName>
</protein>
<dbReference type="Gene3D" id="2.130.10.10">
    <property type="entry name" value="YVTN repeat-like/Quinoprotein amine dehydrogenase"/>
    <property type="match status" value="1"/>
</dbReference>
<evidence type="ECO:0000256" key="7">
    <source>
        <dbReference type="PROSITE-ProRule" id="PRU00221"/>
    </source>
</evidence>
<dbReference type="PROSITE" id="PS50072">
    <property type="entry name" value="CSA_PPIASE_2"/>
    <property type="match status" value="1"/>
</dbReference>
<reference evidence="10 12" key="1">
    <citation type="journal article" date="2018" name="Gigascience">
        <title>Genomes of trombidid mites reveal novel predicted allergens and laterally-transferred genes associated with secondary metabolism.</title>
        <authorList>
            <person name="Dong X."/>
            <person name="Chaisiri K."/>
            <person name="Xia D."/>
            <person name="Armstrong S.D."/>
            <person name="Fang Y."/>
            <person name="Donnelly M.J."/>
            <person name="Kadowaki T."/>
            <person name="McGarry J.W."/>
            <person name="Darby A.C."/>
            <person name="Makepeace B.L."/>
        </authorList>
    </citation>
    <scope>NUCLEOTIDE SEQUENCE [LARGE SCALE GENOMIC DNA]</scope>
    <source>
        <strain evidence="10">UoL-WK</strain>
    </source>
</reference>
<dbReference type="InterPro" id="IPR029000">
    <property type="entry name" value="Cyclophilin-like_dom_sf"/>
</dbReference>
<dbReference type="SUPFAM" id="SSF50978">
    <property type="entry name" value="WD40 repeat-like"/>
    <property type="match status" value="1"/>
</dbReference>
<dbReference type="SUPFAM" id="SSF50891">
    <property type="entry name" value="Cyclophilin-like"/>
    <property type="match status" value="1"/>
</dbReference>
<feature type="repeat" description="WD" evidence="7">
    <location>
        <begin position="116"/>
        <end position="157"/>
    </location>
</feature>
<dbReference type="PANTHER" id="PTHR45625">
    <property type="entry name" value="PEPTIDYL-PROLYL CIS-TRANS ISOMERASE-RELATED"/>
    <property type="match status" value="1"/>
</dbReference>
<accession>A0A3S3SK36</accession>
<organism evidence="10 12">
    <name type="scientific">Dinothrombium tinctorium</name>
    <dbReference type="NCBI Taxonomy" id="1965070"/>
    <lineage>
        <taxon>Eukaryota</taxon>
        <taxon>Metazoa</taxon>
        <taxon>Ecdysozoa</taxon>
        <taxon>Arthropoda</taxon>
        <taxon>Chelicerata</taxon>
        <taxon>Arachnida</taxon>
        <taxon>Acari</taxon>
        <taxon>Acariformes</taxon>
        <taxon>Trombidiformes</taxon>
        <taxon>Prostigmata</taxon>
        <taxon>Anystina</taxon>
        <taxon>Parasitengona</taxon>
        <taxon>Trombidioidea</taxon>
        <taxon>Trombidiidae</taxon>
        <taxon>Dinothrombium</taxon>
    </lineage>
</organism>
<reference evidence="10" key="2">
    <citation type="submission" date="2018-11" db="EMBL/GenBank/DDBJ databases">
        <title>Trombidioid mite genomics.</title>
        <authorList>
            <person name="Dong X."/>
        </authorList>
    </citation>
    <scope>NUCLEOTIDE SEQUENCE</scope>
    <source>
        <strain evidence="10">UoL-WK</strain>
    </source>
</reference>
<keyword evidence="12" id="KW-1185">Reference proteome</keyword>
<dbReference type="GO" id="GO:0003755">
    <property type="term" value="F:peptidyl-prolyl cis-trans isomerase activity"/>
    <property type="evidence" value="ECO:0007669"/>
    <property type="project" value="UniProtKB-KW"/>
</dbReference>
<dbReference type="InterPro" id="IPR015943">
    <property type="entry name" value="WD40/YVTN_repeat-like_dom_sf"/>
</dbReference>
<feature type="compositionally biased region" description="Basic and acidic residues" evidence="8">
    <location>
        <begin position="21"/>
        <end position="32"/>
    </location>
</feature>
<keyword evidence="3 7" id="KW-0853">WD repeat</keyword>
<evidence type="ECO:0000259" key="9">
    <source>
        <dbReference type="PROSITE" id="PS50072"/>
    </source>
</evidence>
<dbReference type="PRINTS" id="PR00153">
    <property type="entry name" value="CSAPPISMRASE"/>
</dbReference>
<dbReference type="FunFam" id="2.130.10.10:FF:000471">
    <property type="entry name" value="Peptidylprolyl isomerase domain and WD repeat-containing protein"/>
    <property type="match status" value="1"/>
</dbReference>
<name>A0A3S3SK36_9ACAR</name>
<evidence type="ECO:0000256" key="5">
    <source>
        <dbReference type="ARBA" id="ARBA00023110"/>
    </source>
</evidence>
<feature type="repeat" description="WD" evidence="7">
    <location>
        <begin position="72"/>
        <end position="104"/>
    </location>
</feature>
<keyword evidence="4" id="KW-0677">Repeat</keyword>
<dbReference type="AlphaFoldDB" id="A0A3S3SK36"/>
<keyword evidence="6 10" id="KW-0413">Isomerase</keyword>
<dbReference type="EMBL" id="NCKU01000263">
    <property type="protein sequence ID" value="RWS16241.1"/>
    <property type="molecule type" value="Genomic_DNA"/>
</dbReference>
<dbReference type="PROSITE" id="PS50082">
    <property type="entry name" value="WD_REPEATS_2"/>
    <property type="match status" value="2"/>
</dbReference>
<dbReference type="InterPro" id="IPR001680">
    <property type="entry name" value="WD40_rpt"/>
</dbReference>
<dbReference type="InterPro" id="IPR002130">
    <property type="entry name" value="Cyclophilin-type_PPIase_dom"/>
</dbReference>
<dbReference type="EC" id="5.2.1.8" evidence="2"/>
<dbReference type="EMBL" id="NCKU01000266">
    <property type="protein sequence ID" value="RWS16230.1"/>
    <property type="molecule type" value="Genomic_DNA"/>
</dbReference>
<feature type="domain" description="PPIase cyclophilin-type" evidence="9">
    <location>
        <begin position="480"/>
        <end position="635"/>
    </location>
</feature>
<evidence type="ECO:0000313" key="12">
    <source>
        <dbReference type="Proteomes" id="UP000285301"/>
    </source>
</evidence>
<dbReference type="InterPro" id="IPR036322">
    <property type="entry name" value="WD40_repeat_dom_sf"/>
</dbReference>
<evidence type="ECO:0000256" key="2">
    <source>
        <dbReference type="ARBA" id="ARBA00013194"/>
    </source>
</evidence>
<dbReference type="Pfam" id="PF00160">
    <property type="entry name" value="Pro_isomerase"/>
    <property type="match status" value="1"/>
</dbReference>
<evidence type="ECO:0000256" key="6">
    <source>
        <dbReference type="ARBA" id="ARBA00023235"/>
    </source>
</evidence>
<comment type="catalytic activity">
    <reaction evidence="1">
        <text>[protein]-peptidylproline (omega=180) = [protein]-peptidylproline (omega=0)</text>
        <dbReference type="Rhea" id="RHEA:16237"/>
        <dbReference type="Rhea" id="RHEA-COMP:10747"/>
        <dbReference type="Rhea" id="RHEA-COMP:10748"/>
        <dbReference type="ChEBI" id="CHEBI:83833"/>
        <dbReference type="ChEBI" id="CHEBI:83834"/>
        <dbReference type="EC" id="5.2.1.8"/>
    </reaction>
</comment>
<proteinExistence type="predicted"/>
<dbReference type="Gene3D" id="2.40.100.10">
    <property type="entry name" value="Cyclophilin-like"/>
    <property type="match status" value="1"/>
</dbReference>
<evidence type="ECO:0000313" key="11">
    <source>
        <dbReference type="EMBL" id="RWS16241.1"/>
    </source>
</evidence>
<evidence type="ECO:0000313" key="10">
    <source>
        <dbReference type="EMBL" id="RWS16230.1"/>
    </source>
</evidence>